<dbReference type="AlphaFoldDB" id="A0A9Q1H9Z2"/>
<organism evidence="1 2">
    <name type="scientific">Holothuria leucospilota</name>
    <name type="common">Black long sea cucumber</name>
    <name type="synonym">Mertensiothuria leucospilota</name>
    <dbReference type="NCBI Taxonomy" id="206669"/>
    <lineage>
        <taxon>Eukaryota</taxon>
        <taxon>Metazoa</taxon>
        <taxon>Echinodermata</taxon>
        <taxon>Eleutherozoa</taxon>
        <taxon>Echinozoa</taxon>
        <taxon>Holothuroidea</taxon>
        <taxon>Aspidochirotacea</taxon>
        <taxon>Aspidochirotida</taxon>
        <taxon>Holothuriidae</taxon>
        <taxon>Holothuria</taxon>
    </lineage>
</organism>
<comment type="caution">
    <text evidence="1">The sequence shown here is derived from an EMBL/GenBank/DDBJ whole genome shotgun (WGS) entry which is preliminary data.</text>
</comment>
<reference evidence="1" key="1">
    <citation type="submission" date="2021-10" db="EMBL/GenBank/DDBJ databases">
        <title>Tropical sea cucumber genome reveals ecological adaptation and Cuvierian tubules defense mechanism.</title>
        <authorList>
            <person name="Chen T."/>
        </authorList>
    </citation>
    <scope>NUCLEOTIDE SEQUENCE</scope>
    <source>
        <strain evidence="1">Nanhai2018</strain>
        <tissue evidence="1">Muscle</tissue>
    </source>
</reference>
<gene>
    <name evidence="1" type="ORF">HOLleu_19139</name>
</gene>
<keyword evidence="2" id="KW-1185">Reference proteome</keyword>
<dbReference type="Proteomes" id="UP001152320">
    <property type="component" value="Chromosome 8"/>
</dbReference>
<accession>A0A9Q1H9Z2</accession>
<proteinExistence type="predicted"/>
<name>A0A9Q1H9Z2_HOLLE</name>
<sequence>MLWPAGLPPASHRHRWLSLDERLECRDIFCGHRPKRCLEMPSLLEDRPVILSRETDVTHGKKDHREHSCS</sequence>
<evidence type="ECO:0000313" key="1">
    <source>
        <dbReference type="EMBL" id="KAJ8038145.1"/>
    </source>
</evidence>
<dbReference type="EMBL" id="JAIZAY010000008">
    <property type="protein sequence ID" value="KAJ8038145.1"/>
    <property type="molecule type" value="Genomic_DNA"/>
</dbReference>
<protein>
    <submittedName>
        <fullName evidence="1">Uncharacterized protein</fullName>
    </submittedName>
</protein>
<evidence type="ECO:0000313" key="2">
    <source>
        <dbReference type="Proteomes" id="UP001152320"/>
    </source>
</evidence>